<evidence type="ECO:0000259" key="8">
    <source>
        <dbReference type="Pfam" id="PF02687"/>
    </source>
</evidence>
<organism evidence="9 10">
    <name type="scientific">Terribacillus aidingensis</name>
    <dbReference type="NCBI Taxonomy" id="586416"/>
    <lineage>
        <taxon>Bacteria</taxon>
        <taxon>Bacillati</taxon>
        <taxon>Bacillota</taxon>
        <taxon>Bacilli</taxon>
        <taxon>Bacillales</taxon>
        <taxon>Bacillaceae</taxon>
        <taxon>Terribacillus</taxon>
    </lineage>
</organism>
<evidence type="ECO:0000313" key="9">
    <source>
        <dbReference type="EMBL" id="SNZ16776.1"/>
    </source>
</evidence>
<keyword evidence="2" id="KW-1003">Cell membrane</keyword>
<feature type="transmembrane region" description="Helical" evidence="7">
    <location>
        <begin position="353"/>
        <end position="373"/>
    </location>
</feature>
<dbReference type="AlphaFoldDB" id="A0A285P9H6"/>
<gene>
    <name evidence="9" type="ORF">SAMN05421503_3003</name>
</gene>
<keyword evidence="10" id="KW-1185">Reference proteome</keyword>
<dbReference type="InterPro" id="IPR050250">
    <property type="entry name" value="Macrolide_Exporter_MacB"/>
</dbReference>
<evidence type="ECO:0000256" key="4">
    <source>
        <dbReference type="ARBA" id="ARBA00022989"/>
    </source>
</evidence>
<protein>
    <submittedName>
        <fullName evidence="9">Acetoin utilization transport system permease protein</fullName>
    </submittedName>
</protein>
<dbReference type="PANTHER" id="PTHR30572">
    <property type="entry name" value="MEMBRANE COMPONENT OF TRANSPORTER-RELATED"/>
    <property type="match status" value="1"/>
</dbReference>
<name>A0A285P9H6_9BACI</name>
<evidence type="ECO:0000256" key="2">
    <source>
        <dbReference type="ARBA" id="ARBA00022475"/>
    </source>
</evidence>
<keyword evidence="5 7" id="KW-0472">Membrane</keyword>
<feature type="transmembrane region" description="Helical" evidence="7">
    <location>
        <begin position="291"/>
        <end position="316"/>
    </location>
</feature>
<comment type="subcellular location">
    <subcellularLocation>
        <location evidence="1">Cell membrane</location>
        <topology evidence="1">Multi-pass membrane protein</topology>
    </subcellularLocation>
</comment>
<feature type="transmembrane region" description="Helical" evidence="7">
    <location>
        <begin position="393"/>
        <end position="416"/>
    </location>
</feature>
<feature type="transmembrane region" description="Helical" evidence="7">
    <location>
        <begin position="21"/>
        <end position="45"/>
    </location>
</feature>
<keyword evidence="4 7" id="KW-1133">Transmembrane helix</keyword>
<accession>A0A285P9H6</accession>
<dbReference type="GO" id="GO:0022857">
    <property type="term" value="F:transmembrane transporter activity"/>
    <property type="evidence" value="ECO:0007669"/>
    <property type="project" value="TreeGrafter"/>
</dbReference>
<reference evidence="10" key="1">
    <citation type="submission" date="2017-09" db="EMBL/GenBank/DDBJ databases">
        <authorList>
            <person name="Varghese N."/>
            <person name="Submissions S."/>
        </authorList>
    </citation>
    <scope>NUCLEOTIDE SEQUENCE [LARGE SCALE GENOMIC DNA]</scope>
    <source>
        <strain evidence="10">CGMCC 1.8913</strain>
    </source>
</reference>
<evidence type="ECO:0000256" key="7">
    <source>
        <dbReference type="SAM" id="Phobius"/>
    </source>
</evidence>
<keyword evidence="3 7" id="KW-0812">Transmembrane</keyword>
<dbReference type="InterPro" id="IPR003838">
    <property type="entry name" value="ABC3_permease_C"/>
</dbReference>
<comment type="similarity">
    <text evidence="6">Belongs to the ABC-4 integral membrane protein family.</text>
</comment>
<dbReference type="OrthoDB" id="9770099at2"/>
<dbReference type="PROSITE" id="PS51257">
    <property type="entry name" value="PROKAR_LIPOPROTEIN"/>
    <property type="match status" value="1"/>
</dbReference>
<evidence type="ECO:0000256" key="6">
    <source>
        <dbReference type="ARBA" id="ARBA00038076"/>
    </source>
</evidence>
<proteinExistence type="inferred from homology"/>
<evidence type="ECO:0000256" key="5">
    <source>
        <dbReference type="ARBA" id="ARBA00023136"/>
    </source>
</evidence>
<feature type="domain" description="ABC3 transporter permease C-terminal" evidence="8">
    <location>
        <begin position="301"/>
        <end position="423"/>
    </location>
</feature>
<sequence>MTFGDKWQFVRQNMKKNRVRVLMTILAAAMGSCFLIVLASVGFGLHDSIVKDQLESSAITKIDIYGKNEAIQIGFTGENIAELQQIDGVKTVREIQYLGETSYHIDGYTNEMPEAIAVDFEKEKQVGLEIKNGRLPEAENEIVISSDFAKQLVQDDVEEKDLYADDGMIKTEYQYQENLLNKEIELQASATAEETNELKTTTETVKIVGIEAAPANEYIHMNSVKTTPALKRKLDDALQMTDSYTEQGDPLYNQVEVYASNAEAVDGILTSLEEKEYQAYSNLEELKNINVLFNVAKAGLIIVGTIAVLIASIGIYNTMTMAVTERAPDIGIMKAIGANPKTIKQIFLMESTFIGLAGALIGTAVAYLISFSVNTGVPIILEQIFAEEIPETLQLSSIPFLLVAISVSICLIVTILSGSRPAKQATNVDVLRALRREI</sequence>
<dbReference type="Proteomes" id="UP000219356">
    <property type="component" value="Unassembled WGS sequence"/>
</dbReference>
<dbReference type="EMBL" id="OBEK01000005">
    <property type="protein sequence ID" value="SNZ16776.1"/>
    <property type="molecule type" value="Genomic_DNA"/>
</dbReference>
<evidence type="ECO:0000256" key="3">
    <source>
        <dbReference type="ARBA" id="ARBA00022692"/>
    </source>
</evidence>
<dbReference type="PANTHER" id="PTHR30572:SF4">
    <property type="entry name" value="ABC TRANSPORTER PERMEASE YTRF"/>
    <property type="match status" value="1"/>
</dbReference>
<dbReference type="GO" id="GO:0005886">
    <property type="term" value="C:plasma membrane"/>
    <property type="evidence" value="ECO:0007669"/>
    <property type="project" value="UniProtKB-SubCell"/>
</dbReference>
<dbReference type="Pfam" id="PF02687">
    <property type="entry name" value="FtsX"/>
    <property type="match status" value="1"/>
</dbReference>
<dbReference type="RefSeq" id="WP_097043213.1">
    <property type="nucleotide sequence ID" value="NZ_OBEK01000005.1"/>
</dbReference>
<dbReference type="STRING" id="586416.GZ22_01725"/>
<evidence type="ECO:0000256" key="1">
    <source>
        <dbReference type="ARBA" id="ARBA00004651"/>
    </source>
</evidence>
<evidence type="ECO:0000313" key="10">
    <source>
        <dbReference type="Proteomes" id="UP000219356"/>
    </source>
</evidence>